<dbReference type="SUPFAM" id="SSF51556">
    <property type="entry name" value="Metallo-dependent hydrolases"/>
    <property type="match status" value="1"/>
</dbReference>
<evidence type="ECO:0000313" key="3">
    <source>
        <dbReference type="EMBL" id="MDT2769443.1"/>
    </source>
</evidence>
<keyword evidence="4" id="KW-1185">Reference proteome</keyword>
<organism evidence="3 4">
    <name type="scientific">Enterococcus pseudoavium</name>
    <dbReference type="NCBI Taxonomy" id="44007"/>
    <lineage>
        <taxon>Bacteria</taxon>
        <taxon>Bacillati</taxon>
        <taxon>Bacillota</taxon>
        <taxon>Bacilli</taxon>
        <taxon>Lactobacillales</taxon>
        <taxon>Enterococcaceae</taxon>
        <taxon>Enterococcus</taxon>
    </lineage>
</organism>
<name>A0ABU3FEH8_9ENTE</name>
<dbReference type="Proteomes" id="UP001269061">
    <property type="component" value="Unassembled WGS sequence"/>
</dbReference>
<feature type="domain" description="Amidohydrolase-related" evidence="2">
    <location>
        <begin position="44"/>
        <end position="332"/>
    </location>
</feature>
<evidence type="ECO:0000313" key="4">
    <source>
        <dbReference type="Proteomes" id="UP001269061"/>
    </source>
</evidence>
<keyword evidence="1" id="KW-0456">Lyase</keyword>
<protein>
    <submittedName>
        <fullName evidence="3">Amidohydrolase family protein</fullName>
    </submittedName>
</protein>
<dbReference type="RefSeq" id="WP_311815182.1">
    <property type="nucleotide sequence ID" value="NZ_JARQAZ010000001.1"/>
</dbReference>
<dbReference type="InterPro" id="IPR032465">
    <property type="entry name" value="ACMSD"/>
</dbReference>
<dbReference type="Gene3D" id="3.20.20.140">
    <property type="entry name" value="Metal-dependent hydrolases"/>
    <property type="match status" value="1"/>
</dbReference>
<comment type="caution">
    <text evidence="3">The sequence shown here is derived from an EMBL/GenBank/DDBJ whole genome shotgun (WGS) entry which is preliminary data.</text>
</comment>
<sequence length="332" mass="37446">MKLITIEEHFISPTVNQAYTQVKTQNATPEEKAKANFIADFIAKDPRITEIGPTRLAFMDQQGIDVQVISYGNNNPMDLPAEFAIPLCRQANDELAEKCAQYPGRFYGLASLPVADVPAAVKELERAVTELGLRGAQLTGTFNGEFFDDQKYWPIFAKATELDVPIALHPGEVNPLITEHYYQGAWSPAVTTVLAGHGFGWHADTGIHVIRLILSGLFDHYPNLKIISGHFGELVPFFLERLDENLPPQLTGLKNNFADYYRNHVYLSPSGMFYDAPFQLCLSELAADHLLWSLDYPYVLRDNTRTYLTDYPIDEALKEQIAYQNAEKLFRL</sequence>
<dbReference type="Pfam" id="PF04909">
    <property type="entry name" value="Amidohydro_2"/>
    <property type="match status" value="1"/>
</dbReference>
<dbReference type="InterPro" id="IPR032466">
    <property type="entry name" value="Metal_Hydrolase"/>
</dbReference>
<dbReference type="EMBL" id="JARQAZ010000001">
    <property type="protein sequence ID" value="MDT2769443.1"/>
    <property type="molecule type" value="Genomic_DNA"/>
</dbReference>
<evidence type="ECO:0000259" key="2">
    <source>
        <dbReference type="Pfam" id="PF04909"/>
    </source>
</evidence>
<gene>
    <name evidence="3" type="ORF">P7H46_01170</name>
</gene>
<reference evidence="3 4" key="1">
    <citation type="submission" date="2023-03" db="EMBL/GenBank/DDBJ databases">
        <authorList>
            <person name="Shen W."/>
            <person name="Cai J."/>
        </authorList>
    </citation>
    <scope>NUCLEOTIDE SEQUENCE [LARGE SCALE GENOMIC DNA]</scope>
    <source>
        <strain evidence="3 4">Y59</strain>
    </source>
</reference>
<accession>A0ABU3FEH8</accession>
<dbReference type="PANTHER" id="PTHR21240">
    <property type="entry name" value="2-AMINO-3-CARBOXYLMUCONATE-6-SEMIALDEHYDE DECARBOXYLASE"/>
    <property type="match status" value="1"/>
</dbReference>
<dbReference type="PANTHER" id="PTHR21240:SF30">
    <property type="entry name" value="AMIDOHYDROLASE-RELATED DOMAIN-CONTAINING PROTEIN-RELATED"/>
    <property type="match status" value="1"/>
</dbReference>
<proteinExistence type="predicted"/>
<evidence type="ECO:0000256" key="1">
    <source>
        <dbReference type="ARBA" id="ARBA00023239"/>
    </source>
</evidence>
<dbReference type="InterPro" id="IPR006680">
    <property type="entry name" value="Amidohydro-rel"/>
</dbReference>